<comment type="similarity">
    <text evidence="14 15">Belongs to the BABAM2 family.</text>
</comment>
<comment type="subunit">
    <text evidence="15">Component of the ARISC complex. Component of the BRCA1-A complex. Component of the BRISC complex. Binds polyubiquitin.</text>
</comment>
<keyword evidence="10 15" id="KW-0156">Chromatin regulator</keyword>
<name>A0A836K6Z9_9HYME</name>
<evidence type="ECO:0000256" key="3">
    <source>
        <dbReference type="ARBA" id="ARBA00022490"/>
    </source>
</evidence>
<evidence type="ECO:0000256" key="14">
    <source>
        <dbReference type="ARBA" id="ARBA00025766"/>
    </source>
</evidence>
<organism evidence="16 17">
    <name type="scientific">Acromyrmex charruanus</name>
    <dbReference type="NCBI Taxonomy" id="2715315"/>
    <lineage>
        <taxon>Eukaryota</taxon>
        <taxon>Metazoa</taxon>
        <taxon>Ecdysozoa</taxon>
        <taxon>Arthropoda</taxon>
        <taxon>Hexapoda</taxon>
        <taxon>Insecta</taxon>
        <taxon>Pterygota</taxon>
        <taxon>Neoptera</taxon>
        <taxon>Endopterygota</taxon>
        <taxon>Hymenoptera</taxon>
        <taxon>Apocrita</taxon>
        <taxon>Aculeata</taxon>
        <taxon>Formicoidea</taxon>
        <taxon>Formicidae</taxon>
        <taxon>Myrmicinae</taxon>
        <taxon>Acromyrmex</taxon>
    </lineage>
</organism>
<dbReference type="AlphaFoldDB" id="A0A836K6Z9"/>
<sequence>MLNQQHPLLSTIDSYIEPLLKRVLQTKRLGVSYGPIKLDSVSSSCNKTKNDCFKLLIPYAGEHLMWNVLFDSQCPEMGPDFIFNDQTFLMDPDIDILSTWVPSLVKWNPNNTDALLNVLMELLLYYKEHQIQLLGKQGDRLQLEYSTLVGETEICKEDIEVMLLLGLKPMEARFLIRISMDYTRLPPRINKSQNDEAMLLVTFYGPDWNRISPQLYLSKTLEDAIGRPESLHIPPLPPNKYLMDYVPEVIKFMEEKVCNFSYIFTKLQFTKNIYIYSLLQINSAVQCFENRKEFIVFLLVLQRGSIVEYDAIEFNWIIILLEHRDFHFLIHFNLPSIFPKEKPQITLQSVYHMTSQGILYREVLDDAPYSPRWPMKLMVDKLLTYIIENAVQKFQANSVKNNRF</sequence>
<evidence type="ECO:0000256" key="12">
    <source>
        <dbReference type="ARBA" id="ARBA00023242"/>
    </source>
</evidence>
<feature type="non-terminal residue" evidence="16">
    <location>
        <position position="404"/>
    </location>
</feature>
<evidence type="ECO:0000256" key="15">
    <source>
        <dbReference type="RuleBase" id="RU368019"/>
    </source>
</evidence>
<dbReference type="GO" id="GO:0045739">
    <property type="term" value="P:positive regulation of DNA repair"/>
    <property type="evidence" value="ECO:0007669"/>
    <property type="project" value="UniProtKB-UniRule"/>
</dbReference>
<evidence type="ECO:0000256" key="11">
    <source>
        <dbReference type="ARBA" id="ARBA00023204"/>
    </source>
</evidence>
<dbReference type="GO" id="GO:0006915">
    <property type="term" value="P:apoptotic process"/>
    <property type="evidence" value="ECO:0007669"/>
    <property type="project" value="UniProtKB-UniRule"/>
</dbReference>
<keyword evidence="3 15" id="KW-0963">Cytoplasm</keyword>
<dbReference type="GO" id="GO:0006302">
    <property type="term" value="P:double-strand break repair"/>
    <property type="evidence" value="ECO:0007669"/>
    <property type="project" value="UniProtKB-UniRule"/>
</dbReference>
<evidence type="ECO:0000256" key="10">
    <source>
        <dbReference type="ARBA" id="ARBA00022853"/>
    </source>
</evidence>
<keyword evidence="9 15" id="KW-0833">Ubl conjugation pathway</keyword>
<dbReference type="GO" id="GO:0006325">
    <property type="term" value="P:chromatin organization"/>
    <property type="evidence" value="ECO:0007669"/>
    <property type="project" value="UniProtKB-UniRule"/>
</dbReference>
<comment type="domain">
    <text evidence="15">Contains 2 ubiquitin-conjugating enzyme family-like (UEV-like) regions. These regions lack the critical Cys residues required for ubiquitination but retain the ability to bind ubiquitin.</text>
</comment>
<dbReference type="GO" id="GO:0070552">
    <property type="term" value="C:BRISC complex"/>
    <property type="evidence" value="ECO:0007669"/>
    <property type="project" value="UniProtKB-UniRule"/>
</dbReference>
<dbReference type="GO" id="GO:0031593">
    <property type="term" value="F:polyubiquitin modification-dependent protein binding"/>
    <property type="evidence" value="ECO:0007669"/>
    <property type="project" value="UniProtKB-UniRule"/>
</dbReference>
<keyword evidence="4 15" id="KW-0132">Cell division</keyword>
<dbReference type="CDD" id="cd23665">
    <property type="entry name" value="BRE-like_insects"/>
    <property type="match status" value="1"/>
</dbReference>
<evidence type="ECO:0000256" key="1">
    <source>
        <dbReference type="ARBA" id="ARBA00004123"/>
    </source>
</evidence>
<evidence type="ECO:0000256" key="5">
    <source>
        <dbReference type="ARBA" id="ARBA00022703"/>
    </source>
</evidence>
<reference evidence="16" key="1">
    <citation type="submission" date="2020-03" db="EMBL/GenBank/DDBJ databases">
        <title>Relaxed selection underlies rapid genomic changes in the transitions from sociality to social parasitism in ants.</title>
        <authorList>
            <person name="Bi X."/>
        </authorList>
    </citation>
    <scope>NUCLEOTIDE SEQUENCE</scope>
    <source>
        <strain evidence="16">BGI-DK2014a</strain>
        <tissue evidence="16">Whole body</tissue>
    </source>
</reference>
<dbReference type="GO" id="GO:0010212">
    <property type="term" value="P:response to ionizing radiation"/>
    <property type="evidence" value="ECO:0007669"/>
    <property type="project" value="UniProtKB-UniRule"/>
</dbReference>
<dbReference type="GO" id="GO:0005737">
    <property type="term" value="C:cytoplasm"/>
    <property type="evidence" value="ECO:0007669"/>
    <property type="project" value="UniProtKB-SubCell"/>
</dbReference>
<keyword evidence="12 15" id="KW-0539">Nucleus</keyword>
<keyword evidence="5 15" id="KW-0053">Apoptosis</keyword>
<keyword evidence="7 15" id="KW-0227">DNA damage</keyword>
<keyword evidence="6" id="KW-0677">Repeat</keyword>
<keyword evidence="8 15" id="KW-0498">Mitosis</keyword>
<dbReference type="Proteomes" id="UP000669903">
    <property type="component" value="Unassembled WGS sequence"/>
</dbReference>
<dbReference type="InterPro" id="IPR010358">
    <property type="entry name" value="BRE"/>
</dbReference>
<evidence type="ECO:0000256" key="4">
    <source>
        <dbReference type="ARBA" id="ARBA00022618"/>
    </source>
</evidence>
<comment type="caution">
    <text evidence="16">The sequence shown here is derived from an EMBL/GenBank/DDBJ whole genome shotgun (WGS) entry which is preliminary data.</text>
</comment>
<dbReference type="GO" id="GO:0051301">
    <property type="term" value="P:cell division"/>
    <property type="evidence" value="ECO:0007669"/>
    <property type="project" value="UniProtKB-UniRule"/>
</dbReference>
<accession>A0A836K6Z9</accession>
<feature type="non-terminal residue" evidence="16">
    <location>
        <position position="1"/>
    </location>
</feature>
<evidence type="ECO:0000313" key="16">
    <source>
        <dbReference type="EMBL" id="KAG5344777.1"/>
    </source>
</evidence>
<keyword evidence="17" id="KW-1185">Reference proteome</keyword>
<comment type="subcellular location">
    <subcellularLocation>
        <location evidence="15">Cytoplasm</location>
    </subcellularLocation>
    <subcellularLocation>
        <location evidence="1 15">Nucleus</location>
    </subcellularLocation>
    <text evidence="15">Localizes at sites of DNA damage at double-strand breaks (DSBs).</text>
</comment>
<evidence type="ECO:0000256" key="7">
    <source>
        <dbReference type="ARBA" id="ARBA00022763"/>
    </source>
</evidence>
<proteinExistence type="inferred from homology"/>
<evidence type="ECO:0000256" key="6">
    <source>
        <dbReference type="ARBA" id="ARBA00022737"/>
    </source>
</evidence>
<evidence type="ECO:0000313" key="17">
    <source>
        <dbReference type="Proteomes" id="UP000669903"/>
    </source>
</evidence>
<evidence type="ECO:0000256" key="9">
    <source>
        <dbReference type="ARBA" id="ARBA00022786"/>
    </source>
</evidence>
<dbReference type="GO" id="GO:0007095">
    <property type="term" value="P:mitotic G2 DNA damage checkpoint signaling"/>
    <property type="evidence" value="ECO:0007669"/>
    <property type="project" value="UniProtKB-UniRule"/>
</dbReference>
<comment type="function">
    <text evidence="15">May play a role in homeostasis or cellular differentiation in cells of neural, epithelial and germline origins. May also act as a death receptor-associated anti-apoptotic protein, which inhibits the mitochondrial apoptotic pathway.</text>
</comment>
<evidence type="ECO:0000256" key="13">
    <source>
        <dbReference type="ARBA" id="ARBA00023306"/>
    </source>
</evidence>
<evidence type="ECO:0000256" key="8">
    <source>
        <dbReference type="ARBA" id="ARBA00022776"/>
    </source>
</evidence>
<keyword evidence="13 15" id="KW-0131">Cell cycle</keyword>
<dbReference type="GO" id="GO:0070531">
    <property type="term" value="C:BRCA1-A complex"/>
    <property type="evidence" value="ECO:0007669"/>
    <property type="project" value="UniProtKB-UniRule"/>
</dbReference>
<dbReference type="PANTHER" id="PTHR15189">
    <property type="entry name" value="BRISC AND BRCA1-A COMPLEX MEMBER 2"/>
    <property type="match status" value="1"/>
</dbReference>
<evidence type="ECO:0000256" key="2">
    <source>
        <dbReference type="ARBA" id="ARBA00019438"/>
    </source>
</evidence>
<dbReference type="Pfam" id="PF06113">
    <property type="entry name" value="BRE"/>
    <property type="match status" value="2"/>
</dbReference>
<protein>
    <recommendedName>
        <fullName evidence="2 15">BRISC and BRCA1-A complex member 2</fullName>
    </recommendedName>
</protein>
<gene>
    <name evidence="16" type="primary">Babam2</name>
    <name evidence="16" type="ORF">G6Z76_0012974</name>
</gene>
<dbReference type="PANTHER" id="PTHR15189:SF7">
    <property type="entry name" value="BRISC AND BRCA1-A COMPLEX MEMBER 2"/>
    <property type="match status" value="1"/>
</dbReference>
<dbReference type="EMBL" id="JAANIC010002457">
    <property type="protein sequence ID" value="KAG5344777.1"/>
    <property type="molecule type" value="Genomic_DNA"/>
</dbReference>
<keyword evidence="11 15" id="KW-0234">DNA repair</keyword>